<reference evidence="3" key="1">
    <citation type="submission" date="2022-11" db="EMBL/GenBank/DDBJ databases">
        <title>Chromosomal genome sequence assembly and mating type (MAT) locus characterization of the leprose asexual lichenized fungus Lepraria neglecta (Nyl.) Erichsen.</title>
        <authorList>
            <person name="Allen J.L."/>
            <person name="Pfeffer B."/>
        </authorList>
    </citation>
    <scope>NUCLEOTIDE SEQUENCE</scope>
    <source>
        <strain evidence="3">Allen 5258</strain>
    </source>
</reference>
<evidence type="ECO:0000256" key="1">
    <source>
        <dbReference type="SAM" id="Coils"/>
    </source>
</evidence>
<dbReference type="AlphaFoldDB" id="A0AAD9ZAE4"/>
<accession>A0AAD9ZAE4</accession>
<evidence type="ECO:0000313" key="4">
    <source>
        <dbReference type="Proteomes" id="UP001276659"/>
    </source>
</evidence>
<name>A0AAD9ZAE4_9LECA</name>
<evidence type="ECO:0000256" key="2">
    <source>
        <dbReference type="SAM" id="MobiDB-lite"/>
    </source>
</evidence>
<keyword evidence="1" id="KW-0175">Coiled coil</keyword>
<organism evidence="3 4">
    <name type="scientific">Lepraria neglecta</name>
    <dbReference type="NCBI Taxonomy" id="209136"/>
    <lineage>
        <taxon>Eukaryota</taxon>
        <taxon>Fungi</taxon>
        <taxon>Dikarya</taxon>
        <taxon>Ascomycota</taxon>
        <taxon>Pezizomycotina</taxon>
        <taxon>Lecanoromycetes</taxon>
        <taxon>OSLEUM clade</taxon>
        <taxon>Lecanoromycetidae</taxon>
        <taxon>Lecanorales</taxon>
        <taxon>Lecanorineae</taxon>
        <taxon>Stereocaulaceae</taxon>
        <taxon>Lepraria</taxon>
    </lineage>
</organism>
<sequence length="230" mass="27100">MGGHRRHEAVLETLSDPANPLHELLGTGKAFDYLHQARKYRNVWRKDRTEEMWLKNQLPSFYFMGQQFGFIECILRHVVEFIRVRFGHDEDNQKSEENQEMPTDEREKQLMRNTERLKEWESNLKAERRELKSGWSQLGVERENHARETERTEAEAKKLVERIEEVLAQLGTRTQLKKENQKLKDTLQAIETSWGKHINRSSPELADVAQTHSKDGGRWQAPGKQEAAQR</sequence>
<keyword evidence="4" id="KW-1185">Reference proteome</keyword>
<feature type="coiled-coil region" evidence="1">
    <location>
        <begin position="110"/>
        <end position="193"/>
    </location>
</feature>
<proteinExistence type="predicted"/>
<evidence type="ECO:0000313" key="3">
    <source>
        <dbReference type="EMBL" id="KAK3174591.1"/>
    </source>
</evidence>
<comment type="caution">
    <text evidence="3">The sequence shown here is derived from an EMBL/GenBank/DDBJ whole genome shotgun (WGS) entry which is preliminary data.</text>
</comment>
<protein>
    <submittedName>
        <fullName evidence="3">Uncharacterized protein</fullName>
    </submittedName>
</protein>
<dbReference type="Proteomes" id="UP001276659">
    <property type="component" value="Unassembled WGS sequence"/>
</dbReference>
<dbReference type="EMBL" id="JASNWA010000006">
    <property type="protein sequence ID" value="KAK3174591.1"/>
    <property type="molecule type" value="Genomic_DNA"/>
</dbReference>
<gene>
    <name evidence="3" type="ORF">OEA41_001837</name>
</gene>
<feature type="region of interest" description="Disordered" evidence="2">
    <location>
        <begin position="194"/>
        <end position="230"/>
    </location>
</feature>